<dbReference type="AlphaFoldDB" id="A0A443P2A3"/>
<proteinExistence type="predicted"/>
<keyword evidence="3" id="KW-1185">Reference proteome</keyword>
<feature type="region of interest" description="Disordered" evidence="1">
    <location>
        <begin position="261"/>
        <end position="286"/>
    </location>
</feature>
<sequence>MQDSHGNQLSTEKQIEDPPGAKQGQSTVTSVYQTKIAGFCRNVTVVWSKHLMNHSLYITVENPNSDQHHTCKIDLKPWHFWNKKGFKSFEVEENNIDIFWDFRSAKLSSGTEPSGDYYVAFVCDEEVVLLLGDCKKEAFKRTRSRPSLIDPMLVYKKENAYGRKCFSTRARFDERRKESEIVVEGSFSGGKEPEMWISIDGIVSVHVTNLQWKFRGHKTLTVNRVPVQVYWDVHDWFFNSSGPSNGLFLFKPGLSKCISDDDTDGGGGGGENDDNDNNKGSSQNCLTEGRAPAPDFCLFLYAWKVE</sequence>
<dbReference type="Pfam" id="PF05910">
    <property type="entry name" value="DUF868"/>
    <property type="match status" value="1"/>
</dbReference>
<dbReference type="PANTHER" id="PTHR31972">
    <property type="entry name" value="EXPRESSED PROTEIN"/>
    <property type="match status" value="1"/>
</dbReference>
<dbReference type="PANTHER" id="PTHR31972:SF2">
    <property type="entry name" value="DUF868 FAMILY PROTEIN (DUF868)"/>
    <property type="match status" value="1"/>
</dbReference>
<feature type="region of interest" description="Disordered" evidence="1">
    <location>
        <begin position="1"/>
        <end position="26"/>
    </location>
</feature>
<comment type="caution">
    <text evidence="2">The sequence shown here is derived from an EMBL/GenBank/DDBJ whole genome shotgun (WGS) entry which is preliminary data.</text>
</comment>
<dbReference type="Proteomes" id="UP000283530">
    <property type="component" value="Unassembled WGS sequence"/>
</dbReference>
<gene>
    <name evidence="2" type="ORF">CKAN_01371100</name>
</gene>
<organism evidence="2 3">
    <name type="scientific">Cinnamomum micranthum f. kanehirae</name>
    <dbReference type="NCBI Taxonomy" id="337451"/>
    <lineage>
        <taxon>Eukaryota</taxon>
        <taxon>Viridiplantae</taxon>
        <taxon>Streptophyta</taxon>
        <taxon>Embryophyta</taxon>
        <taxon>Tracheophyta</taxon>
        <taxon>Spermatophyta</taxon>
        <taxon>Magnoliopsida</taxon>
        <taxon>Magnoliidae</taxon>
        <taxon>Laurales</taxon>
        <taxon>Lauraceae</taxon>
        <taxon>Cinnamomum</taxon>
    </lineage>
</organism>
<dbReference type="InterPro" id="IPR008586">
    <property type="entry name" value="DUF868_pln"/>
</dbReference>
<reference evidence="2 3" key="1">
    <citation type="journal article" date="2019" name="Nat. Plants">
        <title>Stout camphor tree genome fills gaps in understanding of flowering plant genome evolution.</title>
        <authorList>
            <person name="Chaw S.M."/>
            <person name="Liu Y.C."/>
            <person name="Wu Y.W."/>
            <person name="Wang H.Y."/>
            <person name="Lin C.I."/>
            <person name="Wu C.S."/>
            <person name="Ke H.M."/>
            <person name="Chang L.Y."/>
            <person name="Hsu C.Y."/>
            <person name="Yang H.T."/>
            <person name="Sudianto E."/>
            <person name="Hsu M.H."/>
            <person name="Wu K.P."/>
            <person name="Wang L.N."/>
            <person name="Leebens-Mack J.H."/>
            <person name="Tsai I.J."/>
        </authorList>
    </citation>
    <scope>NUCLEOTIDE SEQUENCE [LARGE SCALE GENOMIC DNA]</scope>
    <source>
        <strain evidence="3">cv. Chaw 1501</strain>
        <tissue evidence="2">Young leaves</tissue>
    </source>
</reference>
<feature type="compositionally biased region" description="Polar residues" evidence="1">
    <location>
        <begin position="1"/>
        <end position="12"/>
    </location>
</feature>
<protein>
    <submittedName>
        <fullName evidence="2">DUF868 domain-containing protein</fullName>
    </submittedName>
</protein>
<dbReference type="EMBL" id="QPKB01000005">
    <property type="protein sequence ID" value="RWR84877.1"/>
    <property type="molecule type" value="Genomic_DNA"/>
</dbReference>
<accession>A0A443P2A3</accession>
<evidence type="ECO:0000313" key="3">
    <source>
        <dbReference type="Proteomes" id="UP000283530"/>
    </source>
</evidence>
<evidence type="ECO:0000256" key="1">
    <source>
        <dbReference type="SAM" id="MobiDB-lite"/>
    </source>
</evidence>
<name>A0A443P2A3_9MAGN</name>
<evidence type="ECO:0000313" key="2">
    <source>
        <dbReference type="EMBL" id="RWR84877.1"/>
    </source>
</evidence>
<dbReference type="OrthoDB" id="731074at2759"/>